<dbReference type="Pfam" id="PF17926">
    <property type="entry name" value="TetR_C_21"/>
    <property type="match status" value="1"/>
</dbReference>
<dbReference type="Proteomes" id="UP000275048">
    <property type="component" value="Unassembled WGS sequence"/>
</dbReference>
<dbReference type="PRINTS" id="PR00455">
    <property type="entry name" value="HTHTETR"/>
</dbReference>
<dbReference type="PANTHER" id="PTHR30328:SF54">
    <property type="entry name" value="HTH-TYPE TRANSCRIPTIONAL REPRESSOR SCO4008"/>
    <property type="match status" value="1"/>
</dbReference>
<accession>A0A3M8A5D5</accession>
<evidence type="ECO:0000259" key="3">
    <source>
        <dbReference type="PROSITE" id="PS50977"/>
    </source>
</evidence>
<dbReference type="PROSITE" id="PS50977">
    <property type="entry name" value="HTH_TETR_2"/>
    <property type="match status" value="1"/>
</dbReference>
<dbReference type="PANTHER" id="PTHR30328">
    <property type="entry name" value="TRANSCRIPTIONAL REPRESSOR"/>
    <property type="match status" value="1"/>
</dbReference>
<evidence type="ECO:0000256" key="1">
    <source>
        <dbReference type="ARBA" id="ARBA00023125"/>
    </source>
</evidence>
<evidence type="ECO:0000256" key="2">
    <source>
        <dbReference type="PROSITE-ProRule" id="PRU00335"/>
    </source>
</evidence>
<dbReference type="InterPro" id="IPR001647">
    <property type="entry name" value="HTH_TetR"/>
</dbReference>
<dbReference type="SUPFAM" id="SSF48498">
    <property type="entry name" value="Tetracyclin repressor-like, C-terminal domain"/>
    <property type="match status" value="1"/>
</dbReference>
<dbReference type="OrthoDB" id="4726108at2"/>
<dbReference type="SUPFAM" id="SSF46689">
    <property type="entry name" value="Homeodomain-like"/>
    <property type="match status" value="1"/>
</dbReference>
<sequence length="179" mass="19287">MARDAATTRARILEAATTEFAARGIAGARVDRIADLAGCNKALLYTYFGNKEQLFDAVFAGLVRRLVVDNPIDAEHLDEYAGRLLDYNAAHPEIVRLALWDRLERDGAGMRSAELLATDAAKAAAIAEAQSRGVVSTRFSPETAMGLITVISSMLPFVQPADGARLRAAVTTAVDRLLR</sequence>
<dbReference type="InterPro" id="IPR041467">
    <property type="entry name" value="Sco4008_C"/>
</dbReference>
<reference evidence="4 5" key="1">
    <citation type="submission" date="2018-10" db="EMBL/GenBank/DDBJ databases">
        <title>Isolation, diversity and antibacterial activity of antinobacteria from the wheat rhizosphere soil.</title>
        <authorList>
            <person name="Sun T."/>
        </authorList>
    </citation>
    <scope>NUCLEOTIDE SEQUENCE [LARGE SCALE GENOMIC DNA]</scope>
    <source>
        <strain evidence="4 5">SJ-23</strain>
    </source>
</reference>
<organism evidence="4 5">
    <name type="scientific">Agromyces tardus</name>
    <dbReference type="NCBI Taxonomy" id="2583849"/>
    <lineage>
        <taxon>Bacteria</taxon>
        <taxon>Bacillati</taxon>
        <taxon>Actinomycetota</taxon>
        <taxon>Actinomycetes</taxon>
        <taxon>Micrococcales</taxon>
        <taxon>Microbacteriaceae</taxon>
        <taxon>Agromyces</taxon>
    </lineage>
</organism>
<dbReference type="InterPro" id="IPR050109">
    <property type="entry name" value="HTH-type_TetR-like_transc_reg"/>
</dbReference>
<feature type="domain" description="HTH tetR-type" evidence="3">
    <location>
        <begin position="6"/>
        <end position="66"/>
    </location>
</feature>
<evidence type="ECO:0000313" key="4">
    <source>
        <dbReference type="EMBL" id="RNB46380.1"/>
    </source>
</evidence>
<dbReference type="GO" id="GO:0006355">
    <property type="term" value="P:regulation of DNA-templated transcription"/>
    <property type="evidence" value="ECO:0007669"/>
    <property type="project" value="UniProtKB-ARBA"/>
</dbReference>
<feature type="DNA-binding region" description="H-T-H motif" evidence="2">
    <location>
        <begin position="29"/>
        <end position="48"/>
    </location>
</feature>
<dbReference type="Gene3D" id="1.10.357.10">
    <property type="entry name" value="Tetracycline Repressor, domain 2"/>
    <property type="match status" value="1"/>
</dbReference>
<dbReference type="EMBL" id="RHHB01000034">
    <property type="protein sequence ID" value="RNB46380.1"/>
    <property type="molecule type" value="Genomic_DNA"/>
</dbReference>
<dbReference type="InterPro" id="IPR036271">
    <property type="entry name" value="Tet_transcr_reg_TetR-rel_C_sf"/>
</dbReference>
<proteinExistence type="predicted"/>
<comment type="caution">
    <text evidence="4">The sequence shown here is derived from an EMBL/GenBank/DDBJ whole genome shotgun (WGS) entry which is preliminary data.</text>
</comment>
<dbReference type="GO" id="GO:0003677">
    <property type="term" value="F:DNA binding"/>
    <property type="evidence" value="ECO:0007669"/>
    <property type="project" value="UniProtKB-UniRule"/>
</dbReference>
<dbReference type="InterPro" id="IPR009057">
    <property type="entry name" value="Homeodomain-like_sf"/>
</dbReference>
<protein>
    <submittedName>
        <fullName evidence="4">TetR/AcrR family transcriptional regulator</fullName>
    </submittedName>
</protein>
<name>A0A3M8A5D5_9MICO</name>
<keyword evidence="5" id="KW-1185">Reference proteome</keyword>
<evidence type="ECO:0000313" key="5">
    <source>
        <dbReference type="Proteomes" id="UP000275048"/>
    </source>
</evidence>
<dbReference type="RefSeq" id="WP_122937729.1">
    <property type="nucleotide sequence ID" value="NZ_JBHSNT010000007.1"/>
</dbReference>
<gene>
    <name evidence="4" type="ORF">EDM22_14120</name>
</gene>
<keyword evidence="1 2" id="KW-0238">DNA-binding</keyword>
<dbReference type="AlphaFoldDB" id="A0A3M8A5D5"/>
<dbReference type="Pfam" id="PF00440">
    <property type="entry name" value="TetR_N"/>
    <property type="match status" value="1"/>
</dbReference>